<dbReference type="InterPro" id="IPR054416">
    <property type="entry name" value="GST_UstS-like_C"/>
</dbReference>
<dbReference type="SUPFAM" id="SSF52833">
    <property type="entry name" value="Thioredoxin-like"/>
    <property type="match status" value="1"/>
</dbReference>
<sequence>MRELYELCGGDPELVFSPYCWRVRLALLHKGLSFDSQPIRFSDKAKLAFSGQPLVPVLRDGEAVVSDSLAIFRYLDQRYPAKPLLGDALSSARLELIDQLTRHILPTGLLKGLVLQIHAAIDPADRDYFRESREHKLGVSLEQFADPVAGQALLQQALRPLDAVLATQAYLDGAEPAASDYLVAGFFFWAWSLGEQPWPGESPVGLWFQRLLGQYEAQLGPVKRAA</sequence>
<name>A0ABT4XL32_9PSED</name>
<dbReference type="EMBL" id="JAQJZJ010000012">
    <property type="protein sequence ID" value="MDA7088929.1"/>
    <property type="molecule type" value="Genomic_DNA"/>
</dbReference>
<evidence type="ECO:0000259" key="1">
    <source>
        <dbReference type="PROSITE" id="PS50404"/>
    </source>
</evidence>
<evidence type="ECO:0000313" key="2">
    <source>
        <dbReference type="EMBL" id="MDA7088929.1"/>
    </source>
</evidence>
<dbReference type="PANTHER" id="PTHR42673:SF4">
    <property type="entry name" value="MALEYLACETOACETATE ISOMERASE"/>
    <property type="match status" value="1"/>
</dbReference>
<keyword evidence="3" id="KW-1185">Reference proteome</keyword>
<accession>A0ABT4XL32</accession>
<protein>
    <submittedName>
        <fullName evidence="2">Glutathione S-transferase N-terminal domain-containing protein</fullName>
    </submittedName>
</protein>
<reference evidence="2 3" key="1">
    <citation type="submission" date="2023-01" db="EMBL/GenBank/DDBJ databases">
        <title>Pseudomonas SA3-5T sp. nov., isolated from tidal flat sediment.</title>
        <authorList>
            <person name="Kim H.S."/>
            <person name="Kim J.-S."/>
            <person name="Suh M.K."/>
            <person name="Eom M.K."/>
            <person name="Lee J.-S."/>
        </authorList>
    </citation>
    <scope>NUCLEOTIDE SEQUENCE [LARGE SCALE GENOMIC DNA]</scope>
    <source>
        <strain evidence="2 3">SA3-5</strain>
    </source>
</reference>
<evidence type="ECO:0000313" key="3">
    <source>
        <dbReference type="Proteomes" id="UP001212042"/>
    </source>
</evidence>
<dbReference type="Proteomes" id="UP001212042">
    <property type="component" value="Unassembled WGS sequence"/>
</dbReference>
<dbReference type="InterPro" id="IPR004045">
    <property type="entry name" value="Glutathione_S-Trfase_N"/>
</dbReference>
<dbReference type="RefSeq" id="WP_271349811.1">
    <property type="nucleotide sequence ID" value="NZ_JAQJZJ010000012.1"/>
</dbReference>
<dbReference type="Pfam" id="PF13417">
    <property type="entry name" value="GST_N_3"/>
    <property type="match status" value="1"/>
</dbReference>
<dbReference type="InterPro" id="IPR036249">
    <property type="entry name" value="Thioredoxin-like_sf"/>
</dbReference>
<dbReference type="Pfam" id="PF22041">
    <property type="entry name" value="GST_C_7"/>
    <property type="match status" value="1"/>
</dbReference>
<dbReference type="PROSITE" id="PS50404">
    <property type="entry name" value="GST_NTER"/>
    <property type="match status" value="1"/>
</dbReference>
<feature type="domain" description="GST N-terminal" evidence="1">
    <location>
        <begin position="7"/>
        <end position="83"/>
    </location>
</feature>
<comment type="caution">
    <text evidence="2">The sequence shown here is derived from an EMBL/GenBank/DDBJ whole genome shotgun (WGS) entry which is preliminary data.</text>
</comment>
<gene>
    <name evidence="2" type="ORF">PH586_21340</name>
</gene>
<dbReference type="PANTHER" id="PTHR42673">
    <property type="entry name" value="MALEYLACETOACETATE ISOMERASE"/>
    <property type="match status" value="1"/>
</dbReference>
<organism evidence="2 3">
    <name type="scientific">Pseudomonas aestuarii</name>
    <dbReference type="NCBI Taxonomy" id="3018340"/>
    <lineage>
        <taxon>Bacteria</taxon>
        <taxon>Pseudomonadati</taxon>
        <taxon>Pseudomonadota</taxon>
        <taxon>Gammaproteobacteria</taxon>
        <taxon>Pseudomonadales</taxon>
        <taxon>Pseudomonadaceae</taxon>
        <taxon>Pseudomonas</taxon>
    </lineage>
</organism>
<dbReference type="Gene3D" id="1.20.1050.10">
    <property type="match status" value="1"/>
</dbReference>
<proteinExistence type="predicted"/>
<dbReference type="Gene3D" id="3.40.30.10">
    <property type="entry name" value="Glutaredoxin"/>
    <property type="match status" value="1"/>
</dbReference>